<accession>A0A951U3W2</accession>
<evidence type="ECO:0000313" key="3">
    <source>
        <dbReference type="Proteomes" id="UP000707356"/>
    </source>
</evidence>
<keyword evidence="2" id="KW-0808">Transferase</keyword>
<dbReference type="Gene3D" id="3.40.50.150">
    <property type="entry name" value="Vaccinia Virus protein VP39"/>
    <property type="match status" value="1"/>
</dbReference>
<dbReference type="SUPFAM" id="SSF53335">
    <property type="entry name" value="S-adenosyl-L-methionine-dependent methyltransferases"/>
    <property type="match status" value="1"/>
</dbReference>
<feature type="domain" description="Methyltransferase type 12" evidence="1">
    <location>
        <begin position="57"/>
        <end position="152"/>
    </location>
</feature>
<dbReference type="AlphaFoldDB" id="A0A951U3W2"/>
<reference evidence="2" key="1">
    <citation type="submission" date="2021-05" db="EMBL/GenBank/DDBJ databases">
        <authorList>
            <person name="Pietrasiak N."/>
            <person name="Ward R."/>
            <person name="Stajich J.E."/>
            <person name="Kurbessoian T."/>
        </authorList>
    </citation>
    <scope>NUCLEOTIDE SEQUENCE</scope>
    <source>
        <strain evidence="2">GSE-TBD4-15B</strain>
    </source>
</reference>
<dbReference type="InterPro" id="IPR013217">
    <property type="entry name" value="Methyltransf_12"/>
</dbReference>
<organism evidence="2 3">
    <name type="scientific">Pegethrix bostrychoides GSE-TBD4-15B</name>
    <dbReference type="NCBI Taxonomy" id="2839662"/>
    <lineage>
        <taxon>Bacteria</taxon>
        <taxon>Bacillati</taxon>
        <taxon>Cyanobacteriota</taxon>
        <taxon>Cyanophyceae</taxon>
        <taxon>Oculatellales</taxon>
        <taxon>Oculatellaceae</taxon>
        <taxon>Pegethrix</taxon>
    </lineage>
</organism>
<comment type="caution">
    <text evidence="2">The sequence shown here is derived from an EMBL/GenBank/DDBJ whole genome shotgun (WGS) entry which is preliminary data.</text>
</comment>
<evidence type="ECO:0000259" key="1">
    <source>
        <dbReference type="Pfam" id="PF08242"/>
    </source>
</evidence>
<dbReference type="GO" id="GO:0008168">
    <property type="term" value="F:methyltransferase activity"/>
    <property type="evidence" value="ECO:0007669"/>
    <property type="project" value="UniProtKB-KW"/>
</dbReference>
<protein>
    <submittedName>
        <fullName evidence="2">Methyltransferase domain-containing protein</fullName>
    </submittedName>
</protein>
<name>A0A951U3W2_9CYAN</name>
<dbReference type="EMBL" id="JAHHHV010000021">
    <property type="protein sequence ID" value="MBW4464791.1"/>
    <property type="molecule type" value="Genomic_DNA"/>
</dbReference>
<keyword evidence="2" id="KW-0489">Methyltransferase</keyword>
<dbReference type="PANTHER" id="PTHR43861:SF1">
    <property type="entry name" value="TRANS-ACONITATE 2-METHYLTRANSFERASE"/>
    <property type="match status" value="1"/>
</dbReference>
<dbReference type="PANTHER" id="PTHR43861">
    <property type="entry name" value="TRANS-ACONITATE 2-METHYLTRANSFERASE-RELATED"/>
    <property type="match status" value="1"/>
</dbReference>
<proteinExistence type="predicted"/>
<dbReference type="CDD" id="cd02440">
    <property type="entry name" value="AdoMet_MTases"/>
    <property type="match status" value="1"/>
</dbReference>
<gene>
    <name evidence="2" type="ORF">KME07_05035</name>
</gene>
<evidence type="ECO:0000313" key="2">
    <source>
        <dbReference type="EMBL" id="MBW4464791.1"/>
    </source>
</evidence>
<reference evidence="2" key="2">
    <citation type="journal article" date="2022" name="Microbiol. Resour. Announc.">
        <title>Metagenome Sequencing to Explore Phylogenomics of Terrestrial Cyanobacteria.</title>
        <authorList>
            <person name="Ward R.D."/>
            <person name="Stajich J.E."/>
            <person name="Johansen J.R."/>
            <person name="Huntemann M."/>
            <person name="Clum A."/>
            <person name="Foster B."/>
            <person name="Foster B."/>
            <person name="Roux S."/>
            <person name="Palaniappan K."/>
            <person name="Varghese N."/>
            <person name="Mukherjee S."/>
            <person name="Reddy T.B.K."/>
            <person name="Daum C."/>
            <person name="Copeland A."/>
            <person name="Chen I.A."/>
            <person name="Ivanova N.N."/>
            <person name="Kyrpides N.C."/>
            <person name="Shapiro N."/>
            <person name="Eloe-Fadrosh E.A."/>
            <person name="Pietrasiak N."/>
        </authorList>
    </citation>
    <scope>NUCLEOTIDE SEQUENCE</scope>
    <source>
        <strain evidence="2">GSE-TBD4-15B</strain>
    </source>
</reference>
<dbReference type="GO" id="GO:0032259">
    <property type="term" value="P:methylation"/>
    <property type="evidence" value="ECO:0007669"/>
    <property type="project" value="UniProtKB-KW"/>
</dbReference>
<sequence>MSSDQPITDPQKQRIARQFGQSAPAYNANAKLQYQGAQHLLELIQTYQNSLPSGDILEIGCGTGFITQGLIQCFADRSLEITDLSPDMLKFCQRNLVTSPEQASRISFYQLDAEVETSKQYASIISGFTTQWFRELYQTISLLLSQLHINGILFLSFPGSQSFPEWRAICNQLNLPFTANPLPDLELLLAEMIHPLRILHLETDYQITHHTSAADFFRELKAIGAGVSQQQLSVSQMKRLIRIWDAQASGQVDVHHQIIYLAVQRIV</sequence>
<dbReference type="InterPro" id="IPR029063">
    <property type="entry name" value="SAM-dependent_MTases_sf"/>
</dbReference>
<dbReference type="Pfam" id="PF08242">
    <property type="entry name" value="Methyltransf_12"/>
    <property type="match status" value="1"/>
</dbReference>
<dbReference type="Proteomes" id="UP000707356">
    <property type="component" value="Unassembled WGS sequence"/>
</dbReference>